<dbReference type="Gene3D" id="3.30.420.10">
    <property type="entry name" value="Ribonuclease H-like superfamily/Ribonuclease H"/>
    <property type="match status" value="1"/>
</dbReference>
<dbReference type="Proteomes" id="UP000199233">
    <property type="component" value="Unassembled WGS sequence"/>
</dbReference>
<dbReference type="InterPro" id="IPR036397">
    <property type="entry name" value="RNaseH_sf"/>
</dbReference>
<evidence type="ECO:0000313" key="2">
    <source>
        <dbReference type="EMBL" id="SER18037.1"/>
    </source>
</evidence>
<evidence type="ECO:0000259" key="1">
    <source>
        <dbReference type="Pfam" id="PF13358"/>
    </source>
</evidence>
<protein>
    <submittedName>
        <fullName evidence="2">Transposase</fullName>
    </submittedName>
</protein>
<dbReference type="Pfam" id="PF13358">
    <property type="entry name" value="DDE_3"/>
    <property type="match status" value="1"/>
</dbReference>
<sequence>VLKKTLHASEQERADVQKARRDWQAQQTSLDPEKLVFLDETWASTNMARRYGRAPRGQRCVASVPHGHWKTTTFITGLRHDSVTAPLVIDGPMDGATFLEYVREFLCPTLRSGDIVIADNLGSHKVAGVKEAITARGATIVYLPPYSPDLNPIEKLFAKLKALLRKAALRTVDALWDHIGELLDAFTPQECSNYFASSGYVNR</sequence>
<dbReference type="AlphaFoldDB" id="A0A1H9M3G9"/>
<feature type="domain" description="Tc1-like transposase DDE" evidence="1">
    <location>
        <begin position="35"/>
        <end position="175"/>
    </location>
</feature>
<dbReference type="EMBL" id="FOFS01000018">
    <property type="protein sequence ID" value="SER18037.1"/>
    <property type="molecule type" value="Genomic_DNA"/>
</dbReference>
<dbReference type="PANTHER" id="PTHR46564:SF1">
    <property type="entry name" value="TRANSPOSASE"/>
    <property type="match status" value="1"/>
</dbReference>
<dbReference type="GO" id="GO:0003676">
    <property type="term" value="F:nucleic acid binding"/>
    <property type="evidence" value="ECO:0007669"/>
    <property type="project" value="InterPro"/>
</dbReference>
<evidence type="ECO:0000313" key="3">
    <source>
        <dbReference type="Proteomes" id="UP000199233"/>
    </source>
</evidence>
<reference evidence="2 3" key="1">
    <citation type="submission" date="2016-10" db="EMBL/GenBank/DDBJ databases">
        <authorList>
            <person name="de Groot N.N."/>
        </authorList>
    </citation>
    <scope>NUCLEOTIDE SEQUENCE [LARGE SCALE GENOMIC DNA]</scope>
    <source>
        <strain evidence="2 3">DSM 25927</strain>
    </source>
</reference>
<dbReference type="OrthoDB" id="6659486at2"/>
<dbReference type="InterPro" id="IPR047655">
    <property type="entry name" value="Transpos_IS630-like"/>
</dbReference>
<dbReference type="InterPro" id="IPR038717">
    <property type="entry name" value="Tc1-like_DDE_dom"/>
</dbReference>
<accession>A0A1H9M3G9</accession>
<dbReference type="RefSeq" id="WP_143069012.1">
    <property type="nucleotide sequence ID" value="NZ_FOFS01000018.1"/>
</dbReference>
<keyword evidence="3" id="KW-1185">Reference proteome</keyword>
<dbReference type="STRING" id="489703.SAMN04488038_11857"/>
<gene>
    <name evidence="2" type="ORF">SAMN04488038_11857</name>
</gene>
<feature type="non-terminal residue" evidence="2">
    <location>
        <position position="1"/>
    </location>
</feature>
<dbReference type="NCBIfam" id="NF033545">
    <property type="entry name" value="transpos_IS630"/>
    <property type="match status" value="1"/>
</dbReference>
<dbReference type="PANTHER" id="PTHR46564">
    <property type="entry name" value="TRANSPOSASE"/>
    <property type="match status" value="1"/>
</dbReference>
<name>A0A1H9M3G9_9GAMM</name>
<proteinExistence type="predicted"/>
<organism evidence="2 3">
    <name type="scientific">Solimonas aquatica</name>
    <dbReference type="NCBI Taxonomy" id="489703"/>
    <lineage>
        <taxon>Bacteria</taxon>
        <taxon>Pseudomonadati</taxon>
        <taxon>Pseudomonadota</taxon>
        <taxon>Gammaproteobacteria</taxon>
        <taxon>Nevskiales</taxon>
        <taxon>Nevskiaceae</taxon>
        <taxon>Solimonas</taxon>
    </lineage>
</organism>